<proteinExistence type="predicted"/>
<evidence type="ECO:0000313" key="1">
    <source>
        <dbReference type="EMBL" id="KMR56990.1"/>
    </source>
</evidence>
<gene>
    <name evidence="1" type="ORF">EP54_08150</name>
</gene>
<accession>A0A1K8V947</accession>
<name>A0A1K8V947_STAAU</name>
<dbReference type="NCBIfam" id="NF033835">
    <property type="entry name" value="VraH_fam"/>
    <property type="match status" value="1"/>
</dbReference>
<reference evidence="1" key="1">
    <citation type="journal article" date="2015" name="J. Infect. Dis.">
        <title>Parallel Epidemics of Community-Associated Methicillin-Resistant Staphylococcus aureus USA300 Infection in North and South America.</title>
        <authorList>
            <person name="Planet P.J."/>
            <person name="Diaz L."/>
            <person name="Kolokotronis S.O."/>
            <person name="Narechania A."/>
            <person name="Reyes J."/>
            <person name="Xing G."/>
            <person name="Rincon S."/>
            <person name="Smith H."/>
            <person name="Panesso D."/>
            <person name="Ryan C."/>
            <person name="Smith D.P."/>
            <person name="Guzman M."/>
            <person name="Zurita J."/>
            <person name="Sebra R."/>
            <person name="Deikus G."/>
            <person name="Nolan R.L."/>
            <person name="Tenover F.C."/>
            <person name="Weinstock G.M."/>
            <person name="Robinson D.A."/>
            <person name="Arias C.A."/>
        </authorList>
    </citation>
    <scope>NUCLEOTIDE SEQUENCE</scope>
    <source>
        <strain evidence="1">M121</strain>
    </source>
</reference>
<dbReference type="RefSeq" id="WP_000022955.1">
    <property type="nucleotide sequence ID" value="NZ_CP007670.1"/>
</dbReference>
<dbReference type="EMBL" id="LALQ01000034">
    <property type="protein sequence ID" value="KMR56990.1"/>
    <property type="molecule type" value="Genomic_DNA"/>
</dbReference>
<sequence length="56" mass="6670">MSIKEIWRYLVNKKWKADDVCYLVFYVFLASIFTTPLLGVPIGVLAYLYFNEELFK</sequence>
<protein>
    <submittedName>
        <fullName evidence="1">Membrane protein</fullName>
    </submittedName>
</protein>
<organism evidence="1">
    <name type="scientific">Staphylococcus aureus</name>
    <dbReference type="NCBI Taxonomy" id="1280"/>
    <lineage>
        <taxon>Bacteria</taxon>
        <taxon>Bacillati</taxon>
        <taxon>Bacillota</taxon>
        <taxon>Bacilli</taxon>
        <taxon>Bacillales</taxon>
        <taxon>Staphylococcaceae</taxon>
        <taxon>Staphylococcus</taxon>
    </lineage>
</organism>
<dbReference type="AlphaFoldDB" id="A0A1K8V947"/>
<comment type="caution">
    <text evidence="1">The sequence shown here is derived from an EMBL/GenBank/DDBJ whole genome shotgun (WGS) entry which is preliminary data.</text>
</comment>
<dbReference type="InterPro" id="IPR049869">
    <property type="entry name" value="VraH"/>
</dbReference>